<dbReference type="GO" id="GO:0005506">
    <property type="term" value="F:iron ion binding"/>
    <property type="evidence" value="ECO:0007669"/>
    <property type="project" value="InterPro"/>
</dbReference>
<feature type="region of interest" description="Disordered" evidence="8">
    <location>
        <begin position="445"/>
        <end position="464"/>
    </location>
</feature>
<dbReference type="GO" id="GO:0004497">
    <property type="term" value="F:monooxygenase activity"/>
    <property type="evidence" value="ECO:0007669"/>
    <property type="project" value="UniProtKB-KW"/>
</dbReference>
<evidence type="ECO:0000256" key="4">
    <source>
        <dbReference type="ARBA" id="ARBA00023004"/>
    </source>
</evidence>
<evidence type="ECO:0000256" key="8">
    <source>
        <dbReference type="SAM" id="MobiDB-lite"/>
    </source>
</evidence>
<keyword evidence="11" id="KW-1185">Reference proteome</keyword>
<dbReference type="InterPro" id="IPR053007">
    <property type="entry name" value="CYP450_monoxygenase_sec-met"/>
</dbReference>
<protein>
    <submittedName>
        <fullName evidence="10">Cytochrome P450</fullName>
    </submittedName>
</protein>
<dbReference type="InterPro" id="IPR036396">
    <property type="entry name" value="Cyt_P450_sf"/>
</dbReference>
<gene>
    <name evidence="10" type="ORF">B0T10DRAFT_520795</name>
</gene>
<evidence type="ECO:0000313" key="10">
    <source>
        <dbReference type="EMBL" id="KAH6876823.1"/>
    </source>
</evidence>
<dbReference type="OrthoDB" id="1470350at2759"/>
<dbReference type="Pfam" id="PF00067">
    <property type="entry name" value="p450"/>
    <property type="match status" value="1"/>
</dbReference>
<dbReference type="PANTHER" id="PTHR47582">
    <property type="entry name" value="P450, PUTATIVE (EUROFUNG)-RELATED"/>
    <property type="match status" value="1"/>
</dbReference>
<keyword evidence="9" id="KW-0812">Transmembrane</keyword>
<keyword evidence="9" id="KW-0472">Membrane</keyword>
<dbReference type="GO" id="GO:0020037">
    <property type="term" value="F:heme binding"/>
    <property type="evidence" value="ECO:0007669"/>
    <property type="project" value="InterPro"/>
</dbReference>
<reference evidence="10 11" key="1">
    <citation type="journal article" date="2021" name="Nat. Commun.">
        <title>Genetic determinants of endophytism in the Arabidopsis root mycobiome.</title>
        <authorList>
            <person name="Mesny F."/>
            <person name="Miyauchi S."/>
            <person name="Thiergart T."/>
            <person name="Pickel B."/>
            <person name="Atanasova L."/>
            <person name="Karlsson M."/>
            <person name="Huettel B."/>
            <person name="Barry K.W."/>
            <person name="Haridas S."/>
            <person name="Chen C."/>
            <person name="Bauer D."/>
            <person name="Andreopoulos W."/>
            <person name="Pangilinan J."/>
            <person name="LaButti K."/>
            <person name="Riley R."/>
            <person name="Lipzen A."/>
            <person name="Clum A."/>
            <person name="Drula E."/>
            <person name="Henrissat B."/>
            <person name="Kohler A."/>
            <person name="Grigoriev I.V."/>
            <person name="Martin F.M."/>
            <person name="Hacquard S."/>
        </authorList>
    </citation>
    <scope>NUCLEOTIDE SEQUENCE [LARGE SCALE GENOMIC DNA]</scope>
    <source>
        <strain evidence="10 11">MPI-CAGE-CH-0241</strain>
    </source>
</reference>
<dbReference type="PROSITE" id="PS00086">
    <property type="entry name" value="CYTOCHROME_P450"/>
    <property type="match status" value="1"/>
</dbReference>
<dbReference type="AlphaFoldDB" id="A0A9P9AM57"/>
<dbReference type="InterPro" id="IPR001128">
    <property type="entry name" value="Cyt_P450"/>
</dbReference>
<dbReference type="Gene3D" id="1.10.630.10">
    <property type="entry name" value="Cytochrome P450"/>
    <property type="match status" value="1"/>
</dbReference>
<keyword evidence="7" id="KW-0560">Oxidoreductase</keyword>
<evidence type="ECO:0000256" key="3">
    <source>
        <dbReference type="ARBA" id="ARBA00022723"/>
    </source>
</evidence>
<evidence type="ECO:0000256" key="7">
    <source>
        <dbReference type="RuleBase" id="RU000461"/>
    </source>
</evidence>
<dbReference type="GO" id="GO:0016705">
    <property type="term" value="F:oxidoreductase activity, acting on paired donors, with incorporation or reduction of molecular oxygen"/>
    <property type="evidence" value="ECO:0007669"/>
    <property type="project" value="InterPro"/>
</dbReference>
<dbReference type="SUPFAM" id="SSF48264">
    <property type="entry name" value="Cytochrome P450"/>
    <property type="match status" value="1"/>
</dbReference>
<name>A0A9P9AM57_9HYPO</name>
<keyword evidence="9" id="KW-1133">Transmembrane helix</keyword>
<keyword evidence="6 7" id="KW-0349">Heme</keyword>
<comment type="similarity">
    <text evidence="2 7">Belongs to the cytochrome P450 family.</text>
</comment>
<feature type="binding site" description="axial binding residue" evidence="6">
    <location>
        <position position="484"/>
    </location>
    <ligand>
        <name>heme</name>
        <dbReference type="ChEBI" id="CHEBI:30413"/>
    </ligand>
    <ligandPart>
        <name>Fe</name>
        <dbReference type="ChEBI" id="CHEBI:18248"/>
    </ligandPart>
</feature>
<dbReference type="InterPro" id="IPR002403">
    <property type="entry name" value="Cyt_P450_E_grp-IV"/>
</dbReference>
<evidence type="ECO:0000256" key="6">
    <source>
        <dbReference type="PIRSR" id="PIRSR602403-1"/>
    </source>
</evidence>
<feature type="transmembrane region" description="Helical" evidence="9">
    <location>
        <begin position="21"/>
        <end position="42"/>
    </location>
</feature>
<evidence type="ECO:0000256" key="1">
    <source>
        <dbReference type="ARBA" id="ARBA00001971"/>
    </source>
</evidence>
<dbReference type="InterPro" id="IPR017972">
    <property type="entry name" value="Cyt_P450_CS"/>
</dbReference>
<evidence type="ECO:0000256" key="9">
    <source>
        <dbReference type="SAM" id="Phobius"/>
    </source>
</evidence>
<dbReference type="PRINTS" id="PR00465">
    <property type="entry name" value="EP450IV"/>
</dbReference>
<keyword evidence="5 7" id="KW-0503">Monooxygenase</keyword>
<organism evidence="10 11">
    <name type="scientific">Thelonectria olida</name>
    <dbReference type="NCBI Taxonomy" id="1576542"/>
    <lineage>
        <taxon>Eukaryota</taxon>
        <taxon>Fungi</taxon>
        <taxon>Dikarya</taxon>
        <taxon>Ascomycota</taxon>
        <taxon>Pezizomycotina</taxon>
        <taxon>Sordariomycetes</taxon>
        <taxon>Hypocreomycetidae</taxon>
        <taxon>Hypocreales</taxon>
        <taxon>Nectriaceae</taxon>
        <taxon>Thelonectria</taxon>
    </lineage>
</organism>
<dbReference type="Proteomes" id="UP000777438">
    <property type="component" value="Unassembled WGS sequence"/>
</dbReference>
<dbReference type="CDD" id="cd11040">
    <property type="entry name" value="CYP7_CYP8-like"/>
    <property type="match status" value="1"/>
</dbReference>
<dbReference type="PANTHER" id="PTHR47582:SF1">
    <property type="entry name" value="P450, PUTATIVE (EUROFUNG)-RELATED"/>
    <property type="match status" value="1"/>
</dbReference>
<proteinExistence type="inferred from homology"/>
<comment type="caution">
    <text evidence="10">The sequence shown here is derived from an EMBL/GenBank/DDBJ whole genome shotgun (WGS) entry which is preliminary data.</text>
</comment>
<comment type="cofactor">
    <cofactor evidence="1 6">
        <name>heme</name>
        <dbReference type="ChEBI" id="CHEBI:30413"/>
    </cofactor>
</comment>
<dbReference type="PRINTS" id="PR00385">
    <property type="entry name" value="P450"/>
</dbReference>
<keyword evidence="4 6" id="KW-0408">Iron</keyword>
<evidence type="ECO:0000256" key="5">
    <source>
        <dbReference type="ARBA" id="ARBA00023033"/>
    </source>
</evidence>
<evidence type="ECO:0000313" key="11">
    <source>
        <dbReference type="Proteomes" id="UP000777438"/>
    </source>
</evidence>
<keyword evidence="3 6" id="KW-0479">Metal-binding</keyword>
<accession>A0A9P9AM57</accession>
<evidence type="ECO:0000256" key="2">
    <source>
        <dbReference type="ARBA" id="ARBA00010617"/>
    </source>
</evidence>
<sequence>MADSNGGSLLQGLVADIRSGNLTLPTIVITFIIASAVTLPLLSKVLTPNIDSREPPVIKPSIPFIGHIIGIIRYQSHYHRIIHNANPSRPIATLPMLNGKMYSIYDPNLIQTALRSKTVSLTPFATDFAQKTFGLDDELTAKVKADGVFSTFVEVMHASFAAGMVQKMNVHFLANISAKMDPISCGAVRVNEVNAGKEEVIPEGLEVENLYLWIRDVMTLGTTKALYGDHDPFGPNPSLVDEIWAFEEAIPYFLLSLLPSITMPKAFKARAKLQTLLSEYYAAEHDINDPTTSQLVLNRANTLRKYGFTGSEIGKLEVILPNVATLNAVPTLYWLLLYVLVRPELMERVRKEVEAATLIAETDDGKRTVTFDIADFDTKIPLLVSCYRETMRLSNHSVSMRRVMEDLTITSPNGQSYLLQKGIDIQLPAGVTHRDKTVWGQDANEFDPERFLPPGSKDKTTESVDIDRRRRATYIPFGGGRHLCPGRNFAIAEILGFTSVLLLGFEIEPVGMRFDDMKMLPPTLATGAVRPEKYGKGLGGRMVRRKGWENVEWKFEC</sequence>
<dbReference type="EMBL" id="JAGPYM010000032">
    <property type="protein sequence ID" value="KAH6876823.1"/>
    <property type="molecule type" value="Genomic_DNA"/>
</dbReference>